<dbReference type="SUPFAM" id="SSF56712">
    <property type="entry name" value="Prokaryotic type I DNA topoisomerase"/>
    <property type="match status" value="1"/>
</dbReference>
<feature type="active site" description="O-(5'-phospho-DNA)-tyrosine intermediate" evidence="10">
    <location>
        <position position="300"/>
    </location>
</feature>
<evidence type="ECO:0000259" key="11">
    <source>
        <dbReference type="PROSITE" id="PS50880"/>
    </source>
</evidence>
<dbReference type="GO" id="GO:0003677">
    <property type="term" value="F:DNA binding"/>
    <property type="evidence" value="ECO:0007669"/>
    <property type="project" value="UniProtKB-KW"/>
</dbReference>
<evidence type="ECO:0000256" key="9">
    <source>
        <dbReference type="ARBA" id="ARBA00023235"/>
    </source>
</evidence>
<dbReference type="InterPro" id="IPR013498">
    <property type="entry name" value="Topo_IA_Znf"/>
</dbReference>
<keyword evidence="7 10" id="KW-0799">Topoisomerase</keyword>
<evidence type="ECO:0000256" key="8">
    <source>
        <dbReference type="ARBA" id="ARBA00023125"/>
    </source>
</evidence>
<dbReference type="InterPro" id="IPR023406">
    <property type="entry name" value="Topo_IA_AS"/>
</dbReference>
<dbReference type="InterPro" id="IPR013824">
    <property type="entry name" value="Topo_IA_cen_sub1"/>
</dbReference>
<dbReference type="SMART" id="SM00436">
    <property type="entry name" value="TOP1Bc"/>
    <property type="match status" value="1"/>
</dbReference>
<feature type="site" description="Interaction with DNA" evidence="10">
    <location>
        <position position="145"/>
    </location>
</feature>
<dbReference type="Gene3D" id="3.40.50.140">
    <property type="match status" value="1"/>
</dbReference>
<evidence type="ECO:0000256" key="5">
    <source>
        <dbReference type="ARBA" id="ARBA00022833"/>
    </source>
</evidence>
<dbReference type="InterPro" id="IPR003601">
    <property type="entry name" value="Topo_IA_2"/>
</dbReference>
<dbReference type="AlphaFoldDB" id="A0A2T2XJD5"/>
<evidence type="ECO:0000313" key="14">
    <source>
        <dbReference type="Proteomes" id="UP000242972"/>
    </source>
</evidence>
<dbReference type="GO" id="GO:0008270">
    <property type="term" value="F:zinc ion binding"/>
    <property type="evidence" value="ECO:0007669"/>
    <property type="project" value="UniProtKB-KW"/>
</dbReference>
<evidence type="ECO:0000313" key="13">
    <source>
        <dbReference type="EMBL" id="PSR34613.1"/>
    </source>
</evidence>
<evidence type="ECO:0000256" key="2">
    <source>
        <dbReference type="ARBA" id="ARBA00009446"/>
    </source>
</evidence>
<comment type="caution">
    <text evidence="13">The sequence shown here is derived from an EMBL/GenBank/DDBJ whole genome shotgun (WGS) entry which is preliminary data.</text>
</comment>
<keyword evidence="6" id="KW-0460">Magnesium</keyword>
<dbReference type="InterPro" id="IPR034149">
    <property type="entry name" value="TOPRIM_TopoI"/>
</dbReference>
<protein>
    <recommendedName>
        <fullName evidence="10">DNA topoisomerase 1</fullName>
        <ecNumber evidence="10">5.6.2.1</ecNumber>
    </recommendedName>
    <alternativeName>
        <fullName evidence="10">DNA topoisomerase I</fullName>
    </alternativeName>
</protein>
<dbReference type="InterPro" id="IPR013825">
    <property type="entry name" value="Topo_IA_cen_sub2"/>
</dbReference>
<dbReference type="Gene3D" id="1.10.460.10">
    <property type="entry name" value="Topoisomerase I, domain 2"/>
    <property type="match status" value="1"/>
</dbReference>
<comment type="catalytic activity">
    <reaction evidence="1 10">
        <text>ATP-independent breakage of single-stranded DNA, followed by passage and rejoining.</text>
        <dbReference type="EC" id="5.6.2.1"/>
    </reaction>
</comment>
<dbReference type="PROSITE" id="PS52039">
    <property type="entry name" value="TOPO_IA_2"/>
    <property type="match status" value="1"/>
</dbReference>
<accession>A0A2T2XJD5</accession>
<feature type="site" description="Interaction with DNA" evidence="10">
    <location>
        <position position="157"/>
    </location>
</feature>
<gene>
    <name evidence="10" type="primary">topA</name>
    <name evidence="13" type="ORF">C7B46_04035</name>
</gene>
<comment type="subunit">
    <text evidence="10">Monomer.</text>
</comment>
<feature type="site" description="Interaction with DNA" evidence="10">
    <location>
        <position position="502"/>
    </location>
</feature>
<dbReference type="Gene3D" id="1.10.290.10">
    <property type="entry name" value="Topoisomerase I, domain 4"/>
    <property type="match status" value="1"/>
</dbReference>
<evidence type="ECO:0000256" key="10">
    <source>
        <dbReference type="HAMAP-Rule" id="MF_00952"/>
    </source>
</evidence>
<dbReference type="InterPro" id="IPR013497">
    <property type="entry name" value="Topo_IA_cen"/>
</dbReference>
<feature type="region of interest" description="Interaction with DNA" evidence="10">
    <location>
        <begin position="165"/>
        <end position="170"/>
    </location>
</feature>
<dbReference type="Gene3D" id="3.30.65.10">
    <property type="entry name" value="Bacterial Topoisomerase I, domain 1"/>
    <property type="match status" value="2"/>
</dbReference>
<dbReference type="PANTHER" id="PTHR42785">
    <property type="entry name" value="DNA TOPOISOMERASE, TYPE IA, CORE"/>
    <property type="match status" value="1"/>
</dbReference>
<dbReference type="InterPro" id="IPR005733">
    <property type="entry name" value="TopoI_bac-type"/>
</dbReference>
<dbReference type="InterPro" id="IPR000380">
    <property type="entry name" value="Topo_IA"/>
</dbReference>
<dbReference type="GO" id="GO:0003917">
    <property type="term" value="F:DNA topoisomerase type I (single strand cut, ATP-independent) activity"/>
    <property type="evidence" value="ECO:0007669"/>
    <property type="project" value="UniProtKB-UniRule"/>
</dbReference>
<dbReference type="Pfam" id="PF01131">
    <property type="entry name" value="Topoisom_bac"/>
    <property type="match status" value="1"/>
</dbReference>
<dbReference type="SMART" id="SM00493">
    <property type="entry name" value="TOPRIM"/>
    <property type="match status" value="1"/>
</dbReference>
<evidence type="ECO:0000256" key="6">
    <source>
        <dbReference type="ARBA" id="ARBA00022842"/>
    </source>
</evidence>
<dbReference type="Gene3D" id="2.70.20.10">
    <property type="entry name" value="Topoisomerase I, domain 3"/>
    <property type="match status" value="1"/>
</dbReference>
<feature type="site" description="Interaction with DNA" evidence="10">
    <location>
        <position position="141"/>
    </location>
</feature>
<evidence type="ECO:0000256" key="1">
    <source>
        <dbReference type="ARBA" id="ARBA00000213"/>
    </source>
</evidence>
<keyword evidence="5" id="KW-0862">Zinc</keyword>
<dbReference type="PROSITE" id="PS50880">
    <property type="entry name" value="TOPRIM"/>
    <property type="match status" value="1"/>
</dbReference>
<dbReference type="EMBL" id="PXYW01000007">
    <property type="protein sequence ID" value="PSR34613.1"/>
    <property type="molecule type" value="Genomic_DNA"/>
</dbReference>
<dbReference type="InterPro" id="IPR003602">
    <property type="entry name" value="Topo_IA_DNA-bd_dom"/>
</dbReference>
<evidence type="ECO:0000256" key="7">
    <source>
        <dbReference type="ARBA" id="ARBA00023029"/>
    </source>
</evidence>
<keyword evidence="4" id="KW-0863">Zinc-finger</keyword>
<evidence type="ECO:0000259" key="12">
    <source>
        <dbReference type="PROSITE" id="PS52039"/>
    </source>
</evidence>
<feature type="site" description="Interaction with DNA" evidence="10">
    <location>
        <position position="142"/>
    </location>
</feature>
<dbReference type="CDD" id="cd00186">
    <property type="entry name" value="TOP1Ac"/>
    <property type="match status" value="1"/>
</dbReference>
<dbReference type="GO" id="GO:0005694">
    <property type="term" value="C:chromosome"/>
    <property type="evidence" value="ECO:0007669"/>
    <property type="project" value="InterPro"/>
</dbReference>
<dbReference type="SUPFAM" id="SSF57783">
    <property type="entry name" value="Zinc beta-ribbon"/>
    <property type="match status" value="2"/>
</dbReference>
<reference evidence="13 14" key="1">
    <citation type="journal article" date="2014" name="BMC Genomics">
        <title>Comparison of environmental and isolate Sulfobacillus genomes reveals diverse carbon, sulfur, nitrogen, and hydrogen metabolisms.</title>
        <authorList>
            <person name="Justice N.B."/>
            <person name="Norman A."/>
            <person name="Brown C.T."/>
            <person name="Singh A."/>
            <person name="Thomas B.C."/>
            <person name="Banfield J.F."/>
        </authorList>
    </citation>
    <scope>NUCLEOTIDE SEQUENCE [LARGE SCALE GENOMIC DNA]</scope>
    <source>
        <strain evidence="13">AMDSBA4</strain>
    </source>
</reference>
<dbReference type="PROSITE" id="PS00396">
    <property type="entry name" value="TOPO_IA_1"/>
    <property type="match status" value="1"/>
</dbReference>
<evidence type="ECO:0000256" key="3">
    <source>
        <dbReference type="ARBA" id="ARBA00022723"/>
    </source>
</evidence>
<dbReference type="Proteomes" id="UP000242972">
    <property type="component" value="Unassembled WGS sequence"/>
</dbReference>
<dbReference type="InterPro" id="IPR023405">
    <property type="entry name" value="Topo_IA_core_domain"/>
</dbReference>
<dbReference type="InterPro" id="IPR006171">
    <property type="entry name" value="TOPRIM_dom"/>
</dbReference>
<dbReference type="InterPro" id="IPR028612">
    <property type="entry name" value="Topoisom_1_IA"/>
</dbReference>
<organism evidence="13 14">
    <name type="scientific">Sulfobacillus benefaciens</name>
    <dbReference type="NCBI Taxonomy" id="453960"/>
    <lineage>
        <taxon>Bacteria</taxon>
        <taxon>Bacillati</taxon>
        <taxon>Bacillota</taxon>
        <taxon>Clostridia</taxon>
        <taxon>Eubacteriales</taxon>
        <taxon>Clostridiales Family XVII. Incertae Sedis</taxon>
        <taxon>Sulfobacillus</taxon>
    </lineage>
</organism>
<feature type="site" description="Interaction with DNA" evidence="10">
    <location>
        <position position="150"/>
    </location>
</feature>
<comment type="similarity">
    <text evidence="2 10">Belongs to the type IA topoisomerase family.</text>
</comment>
<dbReference type="HAMAP" id="MF_00952">
    <property type="entry name" value="Topoisom_1_prok"/>
    <property type="match status" value="1"/>
</dbReference>
<feature type="site" description="Interaction with DNA" evidence="10">
    <location>
        <position position="35"/>
    </location>
</feature>
<feature type="domain" description="Toprim" evidence="11">
    <location>
        <begin position="5"/>
        <end position="115"/>
    </location>
</feature>
<proteinExistence type="inferred from homology"/>
<dbReference type="Pfam" id="PF01396">
    <property type="entry name" value="Zn_ribbon_Top1"/>
    <property type="match status" value="3"/>
</dbReference>
<dbReference type="NCBIfam" id="TIGR01051">
    <property type="entry name" value="topA_bact"/>
    <property type="match status" value="1"/>
</dbReference>
<dbReference type="PANTHER" id="PTHR42785:SF1">
    <property type="entry name" value="DNA TOPOISOMERASE"/>
    <property type="match status" value="1"/>
</dbReference>
<keyword evidence="8 10" id="KW-0238">DNA-binding</keyword>
<dbReference type="EC" id="5.6.2.1" evidence="10"/>
<name>A0A2T2XJD5_9FIRM</name>
<comment type="function">
    <text evidence="10">Releases the supercoiling and torsional tension of DNA, which is introduced during the DNA replication and transcription, by transiently cleaving and rejoining one strand of the DNA duplex. Introduces a single-strand break via transesterification at a target site in duplex DNA. The scissile phosphodiester is attacked by the catalytic tyrosine of the enzyme, resulting in the formation of a DNA-(5'-phosphotyrosyl)-enzyme intermediate and the expulsion of a 3'-OH DNA strand. The free DNA strand then undergoes passage around the unbroken strand, thus removing DNA supercoils. Finally, in the religation step, the DNA 3'-OH attacks the covalent intermediate to expel the active-site tyrosine and restore the DNA phosphodiester backbone.</text>
</comment>
<dbReference type="InterPro" id="IPR013826">
    <property type="entry name" value="Topo_IA_cen_sub3"/>
</dbReference>
<feature type="domain" description="Topo IA-type catalytic" evidence="12">
    <location>
        <begin position="131"/>
        <end position="570"/>
    </location>
</feature>
<dbReference type="GO" id="GO:0006265">
    <property type="term" value="P:DNA topological change"/>
    <property type="evidence" value="ECO:0007669"/>
    <property type="project" value="UniProtKB-UniRule"/>
</dbReference>
<keyword evidence="3" id="KW-0479">Metal-binding</keyword>
<feature type="site" description="Interaction with DNA" evidence="10">
    <location>
        <position position="302"/>
    </location>
</feature>
<sequence>MPKAKPLIIVESPAKAKTISRFLGNRYQVKASMGHVRDLPKSQFGVDVEHGFTPRYITIRGKGPILKQLKDAAKKADKVFLATDPDREGEAISWHLAEALGIHPEATRRIEFHEITKDAVSHAIRNARPVYMPKVNAQQARRILDRVVGYQLSPLLWHKIRPGLSAGRVQSAALKLLVDREDEILAFVPVQYFTASLEAEQGSLSLHAEYVGPLGEKGRLPASDVEMVLSHVKVGSRAVVKSVKTRERRRFPAPAFTTSTLQQEAARRLGYSVKRTMSLAQQLYEGLEVAGEGTVGLVTYIRTDSVRVADLAESEAKQYIALHYGDAYLKDQAASRPNRDPVGSQGAHEAIRPTVLTRHPDQLKNSLNRDQLRLYRLIWERFVASQMAPLVYDATTIDLMAEPGEQFRAHGAVIKFKGFTEIYSEAQDNNDGNSDKELDSSLHPLPDVAEGTELVVSQISASEHYTEPPARFSEATLVKTLEELGIGRPSTYAPIIETLLQRQYVERSQKRLLPTALGRVVVELLSEYFPEIVNTAFTAEVESQLDRVESNEMAWQDVLGQFYAPFAEELARAEADVEKLELPKESTDEVCDKCGKPMEVKYGRFGKFLACTGYPECQFTKPFLEKTAALCPRCGKPLVIRRTRKGRTFYGCSGFPECDFVTWNQPTDKVCPQCGSSMAVKRRGHRESFLCLKEGCGYESEQAQ</sequence>
<keyword evidence="9 10" id="KW-0413">Isomerase</keyword>
<evidence type="ECO:0000256" key="4">
    <source>
        <dbReference type="ARBA" id="ARBA00022771"/>
    </source>
</evidence>
<dbReference type="SMART" id="SM00437">
    <property type="entry name" value="TOP1Ac"/>
    <property type="match status" value="1"/>
</dbReference>
<dbReference type="CDD" id="cd03363">
    <property type="entry name" value="TOPRIM_TopoIA_TopoI"/>
    <property type="match status" value="1"/>
</dbReference>
<dbReference type="PRINTS" id="PR00417">
    <property type="entry name" value="PRTPISMRASEI"/>
</dbReference>
<dbReference type="Pfam" id="PF01751">
    <property type="entry name" value="Toprim"/>
    <property type="match status" value="1"/>
</dbReference>